<gene>
    <name evidence="6" type="ORF">MEDL_68787</name>
</gene>
<protein>
    <submittedName>
        <fullName evidence="6">TRIM71</fullName>
        <ecNumber evidence="6">2.3.2.27</ecNumber>
    </submittedName>
</protein>
<dbReference type="SUPFAM" id="SSF101898">
    <property type="entry name" value="NHL repeat"/>
    <property type="match status" value="1"/>
</dbReference>
<comment type="caution">
    <text evidence="6">The sequence shown here is derived from an EMBL/GenBank/DDBJ whole genome shotgun (WGS) entry which is preliminary data.</text>
</comment>
<evidence type="ECO:0000256" key="4">
    <source>
        <dbReference type="SAM" id="Coils"/>
    </source>
</evidence>
<accession>A0A8S3VQ01</accession>
<evidence type="ECO:0000256" key="1">
    <source>
        <dbReference type="ARBA" id="ARBA00022737"/>
    </source>
</evidence>
<dbReference type="GO" id="GO:0008270">
    <property type="term" value="F:zinc ion binding"/>
    <property type="evidence" value="ECO:0007669"/>
    <property type="project" value="UniProtKB-KW"/>
</dbReference>
<keyword evidence="6" id="KW-0808">Transferase</keyword>
<keyword evidence="2" id="KW-0863">Zinc-finger</keyword>
<dbReference type="PANTHER" id="PTHR25462:SF296">
    <property type="entry name" value="MEIOTIC P26, ISOFORM F"/>
    <property type="match status" value="1"/>
</dbReference>
<keyword evidence="2" id="KW-0479">Metal-binding</keyword>
<dbReference type="OrthoDB" id="6053737at2759"/>
<dbReference type="InterPro" id="IPR047153">
    <property type="entry name" value="TRIM45/56/19-like"/>
</dbReference>
<dbReference type="GO" id="GO:0061630">
    <property type="term" value="F:ubiquitin protein ligase activity"/>
    <property type="evidence" value="ECO:0007669"/>
    <property type="project" value="UniProtKB-EC"/>
</dbReference>
<evidence type="ECO:0000256" key="3">
    <source>
        <dbReference type="PROSITE-ProRule" id="PRU00504"/>
    </source>
</evidence>
<keyword evidence="1" id="KW-0677">Repeat</keyword>
<dbReference type="Gene3D" id="2.120.10.30">
    <property type="entry name" value="TolB, C-terminal domain"/>
    <property type="match status" value="1"/>
</dbReference>
<dbReference type="Gene3D" id="3.30.160.60">
    <property type="entry name" value="Classic Zinc Finger"/>
    <property type="match status" value="1"/>
</dbReference>
<dbReference type="PROSITE" id="PS50119">
    <property type="entry name" value="ZF_BBOX"/>
    <property type="match status" value="1"/>
</dbReference>
<dbReference type="InterPro" id="IPR001258">
    <property type="entry name" value="NHL_repeat"/>
</dbReference>
<dbReference type="InterPro" id="IPR011042">
    <property type="entry name" value="6-blade_b-propeller_TolB-like"/>
</dbReference>
<evidence type="ECO:0000259" key="5">
    <source>
        <dbReference type="PROSITE" id="PS50119"/>
    </source>
</evidence>
<keyword evidence="7" id="KW-1185">Reference proteome</keyword>
<dbReference type="PANTHER" id="PTHR25462">
    <property type="entry name" value="BONUS, ISOFORM C-RELATED"/>
    <property type="match status" value="1"/>
</dbReference>
<reference evidence="6" key="1">
    <citation type="submission" date="2021-03" db="EMBL/GenBank/DDBJ databases">
        <authorList>
            <person name="Bekaert M."/>
        </authorList>
    </citation>
    <scope>NUCLEOTIDE SEQUENCE</scope>
</reference>
<keyword evidence="2" id="KW-0862">Zinc</keyword>
<evidence type="ECO:0000313" key="6">
    <source>
        <dbReference type="EMBL" id="CAG2257523.1"/>
    </source>
</evidence>
<dbReference type="Pfam" id="PF00643">
    <property type="entry name" value="zf-B_box"/>
    <property type="match status" value="1"/>
</dbReference>
<feature type="coiled-coil region" evidence="4">
    <location>
        <begin position="86"/>
        <end position="131"/>
    </location>
</feature>
<keyword evidence="6" id="KW-0012">Acyltransferase</keyword>
<dbReference type="Proteomes" id="UP000683360">
    <property type="component" value="Unassembled WGS sequence"/>
</dbReference>
<organism evidence="6 7">
    <name type="scientific">Mytilus edulis</name>
    <name type="common">Blue mussel</name>
    <dbReference type="NCBI Taxonomy" id="6550"/>
    <lineage>
        <taxon>Eukaryota</taxon>
        <taxon>Metazoa</taxon>
        <taxon>Spiralia</taxon>
        <taxon>Lophotrochozoa</taxon>
        <taxon>Mollusca</taxon>
        <taxon>Bivalvia</taxon>
        <taxon>Autobranchia</taxon>
        <taxon>Pteriomorphia</taxon>
        <taxon>Mytilida</taxon>
        <taxon>Mytiloidea</taxon>
        <taxon>Mytilidae</taxon>
        <taxon>Mytilinae</taxon>
        <taxon>Mytilus</taxon>
    </lineage>
</organism>
<name>A0A8S3VQ01_MYTED</name>
<evidence type="ECO:0000313" key="7">
    <source>
        <dbReference type="Proteomes" id="UP000683360"/>
    </source>
</evidence>
<evidence type="ECO:0000256" key="2">
    <source>
        <dbReference type="PROSITE-ProRule" id="PRU00024"/>
    </source>
</evidence>
<sequence>MAGIGHSLDEKGPRKVFCLQHKTEEVIFFCNICENLICRDCIKQFSHEHNRDSNGEESQFIKFSERVPKSKISLQKYLENAKNDRLPKLRDNLTKVKELKENKKANNTQLKKQINERADAMIREINDIRSKLIIESDEIQLDNDKVLTDKQFTIEEHINMFERSQVTGKKSLEKGSEQEIIYEEIKVRDFIKEREPLDIEDSVDSPKYVVGDTDYIVIKQMIGNVFSTKKKEPKKIDTKFEVTAIPFSFGDIDIEGMCPISKDKTWVHPRKSNKCFLVNRYGAKDKDMDVGFSITSFALCPNGDLYLSDFTNQNIMLLKPKTKPKMVYSTATSRLFPVGICLCKNGDLLMCQVDEYTYKANDKSRRMVLRMSDKFKKQLQIDRAKDASRYFVLPEIVVENKNRDICVLNRTDTKTGKVMVFSDDGYLKFNHSKSAGPFNPTGVCCDSEANIIISDAASHSVYILAPDGKFIQDFAPSEISPTIPCTIAIDSENKLWVGCFNGNAFVIIYRRPIEI</sequence>
<dbReference type="SUPFAM" id="SSF57845">
    <property type="entry name" value="B-box zinc-binding domain"/>
    <property type="match status" value="1"/>
</dbReference>
<dbReference type="InterPro" id="IPR000315">
    <property type="entry name" value="Znf_B-box"/>
</dbReference>
<feature type="domain" description="B box-type" evidence="5">
    <location>
        <begin position="13"/>
        <end position="48"/>
    </location>
</feature>
<dbReference type="EMBL" id="CAJPWZ010003330">
    <property type="protein sequence ID" value="CAG2257523.1"/>
    <property type="molecule type" value="Genomic_DNA"/>
</dbReference>
<dbReference type="PROSITE" id="PS51125">
    <property type="entry name" value="NHL"/>
    <property type="match status" value="1"/>
</dbReference>
<proteinExistence type="predicted"/>
<dbReference type="EC" id="2.3.2.27" evidence="6"/>
<keyword evidence="4" id="KW-0175">Coiled coil</keyword>
<dbReference type="AlphaFoldDB" id="A0A8S3VQ01"/>
<feature type="repeat" description="NHL" evidence="3">
    <location>
        <begin position="439"/>
        <end position="467"/>
    </location>
</feature>